<accession>A0A0W8F8R5</accession>
<dbReference type="AlphaFoldDB" id="A0A0W8F8R5"/>
<dbReference type="EMBL" id="LNQE01001455">
    <property type="protein sequence ID" value="KUG17259.1"/>
    <property type="molecule type" value="Genomic_DNA"/>
</dbReference>
<comment type="caution">
    <text evidence="1">The sequence shown here is derived from an EMBL/GenBank/DDBJ whole genome shotgun (WGS) entry which is preliminary data.</text>
</comment>
<gene>
    <name evidence="1" type="ORF">ASZ90_013081</name>
</gene>
<organism evidence="1">
    <name type="scientific">hydrocarbon metagenome</name>
    <dbReference type="NCBI Taxonomy" id="938273"/>
    <lineage>
        <taxon>unclassified sequences</taxon>
        <taxon>metagenomes</taxon>
        <taxon>ecological metagenomes</taxon>
    </lineage>
</organism>
<evidence type="ECO:0000313" key="1">
    <source>
        <dbReference type="EMBL" id="KUG17259.1"/>
    </source>
</evidence>
<sequence>MAHRNSLEWNLKKNRRLISAGPHPHNSDSAKSLKNLCHIGLIYILKVFGMCSAAKKRKYGST</sequence>
<reference evidence="1" key="1">
    <citation type="journal article" date="2015" name="Proc. Natl. Acad. Sci. U.S.A.">
        <title>Networks of energetic and metabolic interactions define dynamics in microbial communities.</title>
        <authorList>
            <person name="Embree M."/>
            <person name="Liu J.K."/>
            <person name="Al-Bassam M.M."/>
            <person name="Zengler K."/>
        </authorList>
    </citation>
    <scope>NUCLEOTIDE SEQUENCE</scope>
</reference>
<protein>
    <submittedName>
        <fullName evidence="1">Uncharacterized protein</fullName>
    </submittedName>
</protein>
<proteinExistence type="predicted"/>
<name>A0A0W8F8R5_9ZZZZ</name>